<dbReference type="AlphaFoldDB" id="A0A239G8E9"/>
<accession>A0A239G8E9</accession>
<evidence type="ECO:0008006" key="4">
    <source>
        <dbReference type="Google" id="ProtNLM"/>
    </source>
</evidence>
<dbReference type="Proteomes" id="UP000198415">
    <property type="component" value="Unassembled WGS sequence"/>
</dbReference>
<protein>
    <recommendedName>
        <fullName evidence="4">DUF2993 domain-containing protein</fullName>
    </recommendedName>
</protein>
<name>A0A239G8E9_9ACTN</name>
<evidence type="ECO:0000256" key="1">
    <source>
        <dbReference type="SAM" id="Phobius"/>
    </source>
</evidence>
<sequence length="276" mass="29168">MYGPGQFANGRNAVAEVYETDQRPRRRRGRGLLIVVVVLLLLLLGGLVVADSFGKSFAEGIIGDKVAEQVRAQKASSDTPEVTIEGFPFVTQVLDGEYQEIRIQLPHLTAPIDGDRKAALELLDIHAKTVRAPLDALRSGQGDITVQNVTATGTIDYPQLIKLIGQKGVQLSAKDGKLVGSARMTALGQQLDLSGTAKLTVVNGGIRVRFAEVKAANLPNVPFIQNAVDAYAAKMALDLPAPKLPLKLKVQAVAPEADGLKVTFGASDVSLGSGGL</sequence>
<keyword evidence="1" id="KW-0812">Transmembrane</keyword>
<dbReference type="Pfam" id="PF11209">
    <property type="entry name" value="LmeA"/>
    <property type="match status" value="1"/>
</dbReference>
<keyword evidence="1" id="KW-0472">Membrane</keyword>
<organism evidence="2 3">
    <name type="scientific">Actinoplanes regularis</name>
    <dbReference type="NCBI Taxonomy" id="52697"/>
    <lineage>
        <taxon>Bacteria</taxon>
        <taxon>Bacillati</taxon>
        <taxon>Actinomycetota</taxon>
        <taxon>Actinomycetes</taxon>
        <taxon>Micromonosporales</taxon>
        <taxon>Micromonosporaceae</taxon>
        <taxon>Actinoplanes</taxon>
    </lineage>
</organism>
<dbReference type="InterPro" id="IPR021373">
    <property type="entry name" value="DUF2993"/>
</dbReference>
<proteinExistence type="predicted"/>
<evidence type="ECO:0000313" key="3">
    <source>
        <dbReference type="Proteomes" id="UP000198415"/>
    </source>
</evidence>
<keyword evidence="3" id="KW-1185">Reference proteome</keyword>
<keyword evidence="1" id="KW-1133">Transmembrane helix</keyword>
<reference evidence="2 3" key="1">
    <citation type="submission" date="2017-06" db="EMBL/GenBank/DDBJ databases">
        <authorList>
            <person name="Kim H.J."/>
            <person name="Triplett B.A."/>
        </authorList>
    </citation>
    <scope>NUCLEOTIDE SEQUENCE [LARGE SCALE GENOMIC DNA]</scope>
    <source>
        <strain evidence="2 3">DSM 43151</strain>
    </source>
</reference>
<gene>
    <name evidence="2" type="ORF">SAMN06264365_12074</name>
</gene>
<evidence type="ECO:0000313" key="2">
    <source>
        <dbReference type="EMBL" id="SNS65409.1"/>
    </source>
</evidence>
<dbReference type="EMBL" id="FZNR01000020">
    <property type="protein sequence ID" value="SNS65409.1"/>
    <property type="molecule type" value="Genomic_DNA"/>
</dbReference>
<feature type="transmembrane region" description="Helical" evidence="1">
    <location>
        <begin position="32"/>
        <end position="50"/>
    </location>
</feature>